<reference evidence="4" key="1">
    <citation type="submission" date="2019-04" db="EMBL/GenBank/DDBJ databases">
        <title>Friends and foes A comparative genomics studyof 23 Aspergillus species from section Flavi.</title>
        <authorList>
            <consortium name="DOE Joint Genome Institute"/>
            <person name="Kjaerbolling I."/>
            <person name="Vesth T."/>
            <person name="Frisvad J.C."/>
            <person name="Nybo J.L."/>
            <person name="Theobald S."/>
            <person name="Kildgaard S."/>
            <person name="Isbrandt T."/>
            <person name="Kuo A."/>
            <person name="Sato A."/>
            <person name="Lyhne E.K."/>
            <person name="Kogle M.E."/>
            <person name="Wiebenga A."/>
            <person name="Kun R.S."/>
            <person name="Lubbers R.J."/>
            <person name="Makela M.R."/>
            <person name="Barry K."/>
            <person name="Chovatia M."/>
            <person name="Clum A."/>
            <person name="Daum C."/>
            <person name="Haridas S."/>
            <person name="He G."/>
            <person name="LaButti K."/>
            <person name="Lipzen A."/>
            <person name="Mondo S."/>
            <person name="Riley R."/>
            <person name="Salamov A."/>
            <person name="Simmons B.A."/>
            <person name="Magnuson J.K."/>
            <person name="Henrissat B."/>
            <person name="Mortensen U.H."/>
            <person name="Larsen T.O."/>
            <person name="Devries R.P."/>
            <person name="Grigoriev I.V."/>
            <person name="Machida M."/>
            <person name="Baker S.E."/>
            <person name="Andersen M.R."/>
        </authorList>
    </citation>
    <scope>NUCLEOTIDE SEQUENCE [LARGE SCALE GENOMIC DNA]</scope>
    <source>
        <strain evidence="4">CBS 130017</strain>
    </source>
</reference>
<feature type="transmembrane region" description="Helical" evidence="2">
    <location>
        <begin position="242"/>
        <end position="267"/>
    </location>
</feature>
<sequence>MPSMNRVLVTFATPQTSRSARQVQTSPARPHETRIRLLHEQQLPLERIEPISLEGLHLISSPCYHRQTPESSDARHPGYLRCREILQRQRNHFPWAELVQGLVFFEWCCSDQDASLRTRLLTGASADVVICSTSPELRHLPPLPQIIRYLSQWTAKHLTFQAVLRRGKYIHRWSRADIVLTMMYLGANMTCILVYFPGMTQAGFRAGRLSIINTILLFAGPHLSFVADMLGVSIRTCRRLHVLAGLVAILLVVFYAIAILSFCVQLIPLTLRHLSYEIALRIHQLLSFVFAYAVWRHIPSVGLFPRLYLTGLDSDEEPGDDGPPCQDPPTAPEVGEPPHHDQQARRQAKELSVGQVAEKVGIKFKLYEDGEWQLTHTLMVDASEPSELRRVVIKYMRKGYGIFDSQNRALTAQTCFERVTSDGTNVIHLAPEWEVGREGQDRKQTINVAEANECTNASMAAQNVWHGHRVKRRAGWNRRCWHRWHTDPHMGAL</sequence>
<dbReference type="AlphaFoldDB" id="A0A5N6X9C9"/>
<keyword evidence="2" id="KW-0472">Membrane</keyword>
<gene>
    <name evidence="3" type="ORF">BDV39DRAFT_202786</name>
</gene>
<keyword evidence="2" id="KW-0812">Transmembrane</keyword>
<dbReference type="Proteomes" id="UP000325945">
    <property type="component" value="Unassembled WGS sequence"/>
</dbReference>
<feature type="transmembrane region" description="Helical" evidence="2">
    <location>
        <begin position="178"/>
        <end position="198"/>
    </location>
</feature>
<feature type="region of interest" description="Disordered" evidence="1">
    <location>
        <begin position="315"/>
        <end position="343"/>
    </location>
</feature>
<accession>A0A5N6X9C9</accession>
<protein>
    <submittedName>
        <fullName evidence="3">Uncharacterized protein</fullName>
    </submittedName>
</protein>
<keyword evidence="2" id="KW-1133">Transmembrane helix</keyword>
<evidence type="ECO:0000256" key="2">
    <source>
        <dbReference type="SAM" id="Phobius"/>
    </source>
</evidence>
<keyword evidence="4" id="KW-1185">Reference proteome</keyword>
<organism evidence="3 4">
    <name type="scientific">Aspergillus sergii</name>
    <dbReference type="NCBI Taxonomy" id="1034303"/>
    <lineage>
        <taxon>Eukaryota</taxon>
        <taxon>Fungi</taxon>
        <taxon>Dikarya</taxon>
        <taxon>Ascomycota</taxon>
        <taxon>Pezizomycotina</taxon>
        <taxon>Eurotiomycetes</taxon>
        <taxon>Eurotiomycetidae</taxon>
        <taxon>Eurotiales</taxon>
        <taxon>Aspergillaceae</taxon>
        <taxon>Aspergillus</taxon>
        <taxon>Aspergillus subgen. Circumdati</taxon>
    </lineage>
</organism>
<dbReference type="EMBL" id="ML741777">
    <property type="protein sequence ID" value="KAE8329841.1"/>
    <property type="molecule type" value="Genomic_DNA"/>
</dbReference>
<evidence type="ECO:0000256" key="1">
    <source>
        <dbReference type="SAM" id="MobiDB-lite"/>
    </source>
</evidence>
<evidence type="ECO:0000313" key="4">
    <source>
        <dbReference type="Proteomes" id="UP000325945"/>
    </source>
</evidence>
<feature type="transmembrane region" description="Helical" evidence="2">
    <location>
        <begin position="210"/>
        <end position="230"/>
    </location>
</feature>
<proteinExistence type="predicted"/>
<name>A0A5N6X9C9_9EURO</name>
<evidence type="ECO:0000313" key="3">
    <source>
        <dbReference type="EMBL" id="KAE8329841.1"/>
    </source>
</evidence>